<dbReference type="GO" id="GO:0003676">
    <property type="term" value="F:nucleic acid binding"/>
    <property type="evidence" value="ECO:0007669"/>
    <property type="project" value="InterPro"/>
</dbReference>
<feature type="region of interest" description="Disordered" evidence="1">
    <location>
        <begin position="143"/>
        <end position="220"/>
    </location>
</feature>
<dbReference type="InterPro" id="IPR001584">
    <property type="entry name" value="Integrase_cat-core"/>
</dbReference>
<reference evidence="3 4" key="1">
    <citation type="submission" date="2018-11" db="EMBL/GenBank/DDBJ databases">
        <title>Mesobaculum littorinae gen. nov., sp. nov., isolated from Littorina scabra that represents a novel genus of the order Rhodobacteraceae.</title>
        <authorList>
            <person name="Li F."/>
        </authorList>
    </citation>
    <scope>NUCLEOTIDE SEQUENCE [LARGE SCALE GENOMIC DNA]</scope>
    <source>
        <strain evidence="3 4">M0103</strain>
    </source>
</reference>
<dbReference type="Pfam" id="PF13683">
    <property type="entry name" value="rve_3"/>
    <property type="match status" value="1"/>
</dbReference>
<dbReference type="AlphaFoldDB" id="A0A438ADM7"/>
<comment type="caution">
    <text evidence="3">The sequence shown here is derived from an EMBL/GenBank/DDBJ whole genome shotgun (WGS) entry which is preliminary data.</text>
</comment>
<feature type="domain" description="Integrase catalytic" evidence="2">
    <location>
        <begin position="5"/>
        <end position="167"/>
    </location>
</feature>
<evidence type="ECO:0000256" key="1">
    <source>
        <dbReference type="SAM" id="MobiDB-lite"/>
    </source>
</evidence>
<proteinExistence type="predicted"/>
<evidence type="ECO:0000313" key="3">
    <source>
        <dbReference type="EMBL" id="RVV96813.1"/>
    </source>
</evidence>
<dbReference type="PANTHER" id="PTHR47515">
    <property type="entry name" value="LOW CALCIUM RESPONSE LOCUS PROTEIN T"/>
    <property type="match status" value="1"/>
</dbReference>
<dbReference type="InterPro" id="IPR036397">
    <property type="entry name" value="RNaseH_sf"/>
</dbReference>
<dbReference type="OrthoDB" id="9813285at2"/>
<name>A0A438ADM7_9RHOB</name>
<protein>
    <submittedName>
        <fullName evidence="3">Transposase</fullName>
    </submittedName>
</protein>
<dbReference type="SUPFAM" id="SSF53098">
    <property type="entry name" value="Ribonuclease H-like"/>
    <property type="match status" value="1"/>
</dbReference>
<dbReference type="GO" id="GO:0015074">
    <property type="term" value="P:DNA integration"/>
    <property type="evidence" value="ECO:0007669"/>
    <property type="project" value="InterPro"/>
</dbReference>
<dbReference type="PANTHER" id="PTHR47515:SF1">
    <property type="entry name" value="BLR2054 PROTEIN"/>
    <property type="match status" value="1"/>
</dbReference>
<evidence type="ECO:0000313" key="4">
    <source>
        <dbReference type="Proteomes" id="UP000285908"/>
    </source>
</evidence>
<gene>
    <name evidence="3" type="ORF">EKE94_17145</name>
</gene>
<organism evidence="3 4">
    <name type="scientific">Mesobaculum littorinae</name>
    <dbReference type="NCBI Taxonomy" id="2486419"/>
    <lineage>
        <taxon>Bacteria</taxon>
        <taxon>Pseudomonadati</taxon>
        <taxon>Pseudomonadota</taxon>
        <taxon>Alphaproteobacteria</taxon>
        <taxon>Rhodobacterales</taxon>
        <taxon>Roseobacteraceae</taxon>
        <taxon>Mesobaculum</taxon>
    </lineage>
</organism>
<accession>A0A438ADM7</accession>
<feature type="compositionally biased region" description="Basic and acidic residues" evidence="1">
    <location>
        <begin position="184"/>
        <end position="200"/>
    </location>
</feature>
<dbReference type="InterPro" id="IPR012337">
    <property type="entry name" value="RNaseH-like_sf"/>
</dbReference>
<dbReference type="EMBL" id="RQXX01000008">
    <property type="protein sequence ID" value="RVV96813.1"/>
    <property type="molecule type" value="Genomic_DNA"/>
</dbReference>
<dbReference type="Gene3D" id="3.30.420.10">
    <property type="entry name" value="Ribonuclease H-like superfamily/Ribonuclease H"/>
    <property type="match status" value="1"/>
</dbReference>
<dbReference type="Proteomes" id="UP000285908">
    <property type="component" value="Unassembled WGS sequence"/>
</dbReference>
<keyword evidence="4" id="KW-1185">Reference proteome</keyword>
<sequence>MRDIAPEIPRNLGCAALDGRAGARGEPVIAGAVCVHVEGEVAARDPADLQSSQVGTRMLVLALRGHPCMVVSDNGTEFTSNAILKRLEERRLERRATAAGKPIQTGFVESFNGRLRDECLNEHLFAKLRHAVVHLARPDGATINAPDPGVARRLHPSPPTHRPRTAHPVGISPEVSRRPTPGTERTKERSLSGDQVKRVESTGCGAGSEVFGIQETGANT</sequence>
<dbReference type="PROSITE" id="PS50994">
    <property type="entry name" value="INTEGRASE"/>
    <property type="match status" value="1"/>
</dbReference>
<evidence type="ECO:0000259" key="2">
    <source>
        <dbReference type="PROSITE" id="PS50994"/>
    </source>
</evidence>